<dbReference type="InterPro" id="IPR001678">
    <property type="entry name" value="MeTrfase_RsmB-F_NOP2_dom"/>
</dbReference>
<dbReference type="GO" id="GO:0006396">
    <property type="term" value="P:RNA processing"/>
    <property type="evidence" value="ECO:0007669"/>
    <property type="project" value="InterPro"/>
</dbReference>
<dbReference type="PANTHER" id="PTHR22807">
    <property type="entry name" value="NOP2 YEAST -RELATED NOL1/NOP2/FMU SUN DOMAIN-CONTAINING"/>
    <property type="match status" value="1"/>
</dbReference>
<keyword evidence="2" id="KW-0963">Cytoplasm</keyword>
<dbReference type="InterPro" id="IPR031340">
    <property type="entry name" value="RsmF_methylt_CI"/>
</dbReference>
<dbReference type="PANTHER" id="PTHR22807:SF30">
    <property type="entry name" value="28S RRNA (CYTOSINE(4447)-C(5))-METHYLTRANSFERASE-RELATED"/>
    <property type="match status" value="1"/>
</dbReference>
<dbReference type="GO" id="GO:0008173">
    <property type="term" value="F:RNA methyltransferase activity"/>
    <property type="evidence" value="ECO:0007669"/>
    <property type="project" value="InterPro"/>
</dbReference>
<dbReference type="PROSITE" id="PS51686">
    <property type="entry name" value="SAM_MT_RSMB_NOP"/>
    <property type="match status" value="1"/>
</dbReference>
<accession>A0A9X3TRN9</accession>
<dbReference type="PROSITE" id="PS01153">
    <property type="entry name" value="NOL1_NOP2_SUN"/>
    <property type="match status" value="1"/>
</dbReference>
<dbReference type="Gene3D" id="2.30.130.60">
    <property type="match status" value="1"/>
</dbReference>
<organism evidence="9 10">
    <name type="scientific">Brevibacillus thermoruber</name>
    <dbReference type="NCBI Taxonomy" id="33942"/>
    <lineage>
        <taxon>Bacteria</taxon>
        <taxon>Bacillati</taxon>
        <taxon>Bacillota</taxon>
        <taxon>Bacilli</taxon>
        <taxon>Bacillales</taxon>
        <taxon>Paenibacillaceae</taxon>
        <taxon>Brevibacillus</taxon>
    </lineage>
</organism>
<feature type="binding site" evidence="7">
    <location>
        <position position="134"/>
    </location>
    <ligand>
        <name>S-adenosyl-L-methionine</name>
        <dbReference type="ChEBI" id="CHEBI:59789"/>
    </ligand>
</feature>
<feature type="binding site" evidence="7">
    <location>
        <begin position="110"/>
        <end position="116"/>
    </location>
    <ligand>
        <name>S-adenosyl-L-methionine</name>
        <dbReference type="ChEBI" id="CHEBI:59789"/>
    </ligand>
</feature>
<name>A0A9X3TRN9_9BACL</name>
<dbReference type="Pfam" id="PF01189">
    <property type="entry name" value="Methyltr_RsmB-F"/>
    <property type="match status" value="1"/>
</dbReference>
<evidence type="ECO:0000313" key="10">
    <source>
        <dbReference type="Proteomes" id="UP001151071"/>
    </source>
</evidence>
<comment type="caution">
    <text evidence="9">The sequence shown here is derived from an EMBL/GenBank/DDBJ whole genome shotgun (WGS) entry which is preliminary data.</text>
</comment>
<dbReference type="Pfam" id="PF17125">
    <property type="entry name" value="Methyltr_RsmF_N"/>
    <property type="match status" value="1"/>
</dbReference>
<dbReference type="InterPro" id="IPR049560">
    <property type="entry name" value="MeTrfase_RsmB-F_NOP2_cat"/>
</dbReference>
<dbReference type="Pfam" id="PF13636">
    <property type="entry name" value="Methyltranf_PUA"/>
    <property type="match status" value="1"/>
</dbReference>
<dbReference type="RefSeq" id="WP_271140390.1">
    <property type="nucleotide sequence ID" value="NZ_JAPYYP010000018.1"/>
</dbReference>
<reference evidence="9" key="1">
    <citation type="submission" date="2022-12" db="EMBL/GenBank/DDBJ databases">
        <title>Draft genome sequence of the thermophilic strain Brevibacillus thermoruber HT42, isolated from Los Humeros, Puebla, Mexico, with biotechnological potential.</title>
        <authorList>
            <person name="Lara Sanchez J."/>
            <person name="Solis Palacios R."/>
            <person name="Bustos Baena A.S."/>
            <person name="Ruz Baez A.E."/>
            <person name="Espinosa Luna G."/>
            <person name="Oliart Ros R.M."/>
        </authorList>
    </citation>
    <scope>NUCLEOTIDE SEQUENCE</scope>
    <source>
        <strain evidence="9">HT42</strain>
    </source>
</reference>
<feature type="binding site" evidence="7">
    <location>
        <position position="179"/>
    </location>
    <ligand>
        <name>S-adenosyl-L-methionine</name>
        <dbReference type="ChEBI" id="CHEBI:59789"/>
    </ligand>
</feature>
<keyword evidence="3 7" id="KW-0489">Methyltransferase</keyword>
<dbReference type="GO" id="GO:0003723">
    <property type="term" value="F:RNA binding"/>
    <property type="evidence" value="ECO:0007669"/>
    <property type="project" value="UniProtKB-UniRule"/>
</dbReference>
<dbReference type="Gene3D" id="3.40.50.150">
    <property type="entry name" value="Vaccinia Virus protein VP39"/>
    <property type="match status" value="1"/>
</dbReference>
<evidence type="ECO:0000256" key="1">
    <source>
        <dbReference type="ARBA" id="ARBA00007494"/>
    </source>
</evidence>
<keyword evidence="6 7" id="KW-0694">RNA-binding</keyword>
<keyword evidence="4 7" id="KW-0808">Transferase</keyword>
<protein>
    <submittedName>
        <fullName evidence="9">RsmB/NOP family class I SAM-dependent RNA methyltransferase</fullName>
    </submittedName>
</protein>
<dbReference type="InterPro" id="IPR031341">
    <property type="entry name" value="Methyltr_RsmF_N"/>
</dbReference>
<dbReference type="GO" id="GO:0008757">
    <property type="term" value="F:S-adenosylmethionine-dependent methyltransferase activity"/>
    <property type="evidence" value="ECO:0007669"/>
    <property type="project" value="InterPro"/>
</dbReference>
<evidence type="ECO:0000256" key="6">
    <source>
        <dbReference type="ARBA" id="ARBA00022884"/>
    </source>
</evidence>
<dbReference type="GO" id="GO:0001510">
    <property type="term" value="P:RNA methylation"/>
    <property type="evidence" value="ECO:0007669"/>
    <property type="project" value="InterPro"/>
</dbReference>
<dbReference type="InterPro" id="IPR029063">
    <property type="entry name" value="SAM-dependent_MTases_sf"/>
</dbReference>
<sequence length="468" mass="51410">MRSLPTAFVERMKTLLKDEYDAFAAGFDRPPSQGLRINPLKIDRERFLQLSPFALEPVPWCPEGFRYAEGERPGKHPYHAAGLYYLQEPSAMSPAEALQVKPGETVLDLCAAPGGKTTQLAAALRGQGLLVANEIHPVRAKALSENVERLGIANAIVTNETPERLAERFPRFFDRILVDAPCSGEGMFRKLPEAIDDWSPEKVAECHRIQQEILDAAAAMLKPGGTLVYSTCTFAPLENEQSIASFLARNPGFALTSLPHPEWFAPGVPEWAEPPLPELARSARLWPHRLDGEGHYLAKLCKETDDEGDAPSRRRREKRGKTAAAGRKEAIAAWRTFAAQSLPGVAERYADDAAFLLFGDQLYVTPAPDLDLDGLKVVRAGLHLGTVKKNRLEPAHALALAVPQEAAARTAAFAADDPELLRYLKGEALAHDGENGWTLVTVDGFPLGWGKQADGQLKNHYPKGLRWL</sequence>
<dbReference type="CDD" id="cd21147">
    <property type="entry name" value="RsmF_methylt_CTD1"/>
    <property type="match status" value="1"/>
</dbReference>
<feature type="domain" description="SAM-dependent MTase RsmB/NOP-type" evidence="8">
    <location>
        <begin position="23"/>
        <end position="303"/>
    </location>
</feature>
<comment type="caution">
    <text evidence="7">Lacks conserved residue(s) required for the propagation of feature annotation.</text>
</comment>
<dbReference type="NCBIfam" id="TIGR00446">
    <property type="entry name" value="nop2p"/>
    <property type="match status" value="1"/>
</dbReference>
<dbReference type="PRINTS" id="PR02008">
    <property type="entry name" value="RCMTFAMILY"/>
</dbReference>
<dbReference type="Proteomes" id="UP001151071">
    <property type="component" value="Unassembled WGS sequence"/>
</dbReference>
<dbReference type="InterPro" id="IPR011023">
    <property type="entry name" value="Nop2p"/>
</dbReference>
<evidence type="ECO:0000313" key="9">
    <source>
        <dbReference type="EMBL" id="MDA5109514.1"/>
    </source>
</evidence>
<evidence type="ECO:0000256" key="7">
    <source>
        <dbReference type="PROSITE-ProRule" id="PRU01023"/>
    </source>
</evidence>
<keyword evidence="10" id="KW-1185">Reference proteome</keyword>
<dbReference type="InterPro" id="IPR018314">
    <property type="entry name" value="RsmB/NOL1/NOP2-like_CS"/>
</dbReference>
<dbReference type="Pfam" id="PF17126">
    <property type="entry name" value="RsmF_methylt_CI"/>
    <property type="match status" value="1"/>
</dbReference>
<dbReference type="InterPro" id="IPR027391">
    <property type="entry name" value="Nol1_Nop2_Fmu_2"/>
</dbReference>
<gene>
    <name evidence="9" type="ORF">O3V59_14185</name>
</gene>
<evidence type="ECO:0000256" key="2">
    <source>
        <dbReference type="ARBA" id="ARBA00022490"/>
    </source>
</evidence>
<proteinExistence type="inferred from homology"/>
<evidence type="ECO:0000256" key="3">
    <source>
        <dbReference type="ARBA" id="ARBA00022603"/>
    </source>
</evidence>
<evidence type="ECO:0000256" key="4">
    <source>
        <dbReference type="ARBA" id="ARBA00022679"/>
    </source>
</evidence>
<dbReference type="SUPFAM" id="SSF53335">
    <property type="entry name" value="S-adenosyl-L-methionine-dependent methyltransferases"/>
    <property type="match status" value="1"/>
</dbReference>
<dbReference type="AlphaFoldDB" id="A0A9X3TRN9"/>
<comment type="similarity">
    <text evidence="1 7">Belongs to the class I-like SAM-binding methyltransferase superfamily. RsmB/NOP family.</text>
</comment>
<evidence type="ECO:0000256" key="5">
    <source>
        <dbReference type="ARBA" id="ARBA00022691"/>
    </source>
</evidence>
<feature type="active site" description="Nucleophile" evidence="7">
    <location>
        <position position="232"/>
    </location>
</feature>
<dbReference type="CDD" id="cd02440">
    <property type="entry name" value="AdoMet_MTases"/>
    <property type="match status" value="1"/>
</dbReference>
<dbReference type="Gene3D" id="3.30.70.1170">
    <property type="entry name" value="Sun protein, domain 3"/>
    <property type="match status" value="1"/>
</dbReference>
<dbReference type="EMBL" id="JAPYYP010000018">
    <property type="protein sequence ID" value="MDA5109514.1"/>
    <property type="molecule type" value="Genomic_DNA"/>
</dbReference>
<dbReference type="InterPro" id="IPR023267">
    <property type="entry name" value="RCMT"/>
</dbReference>
<evidence type="ECO:0000259" key="8">
    <source>
        <dbReference type="PROSITE" id="PS51686"/>
    </source>
</evidence>
<keyword evidence="5 7" id="KW-0949">S-adenosyl-L-methionine</keyword>